<feature type="transmembrane region" description="Helical" evidence="1">
    <location>
        <begin position="198"/>
        <end position="221"/>
    </location>
</feature>
<evidence type="ECO:0000313" key="3">
    <source>
        <dbReference type="Proteomes" id="UP001262817"/>
    </source>
</evidence>
<dbReference type="EMBL" id="JARPXR010000006">
    <property type="protein sequence ID" value="MDT2583696.1"/>
    <property type="molecule type" value="Genomic_DNA"/>
</dbReference>
<proteinExistence type="predicted"/>
<name>A0AAJ2MQ41_9LACT</name>
<keyword evidence="1" id="KW-0472">Membrane</keyword>
<reference evidence="2" key="1">
    <citation type="submission" date="2023-03" db="EMBL/GenBank/DDBJ databases">
        <authorList>
            <person name="Shen W."/>
            <person name="Cai J."/>
        </authorList>
    </citation>
    <scope>NUCLEOTIDE SEQUENCE</scope>
    <source>
        <strain evidence="2">P86-2</strain>
    </source>
</reference>
<feature type="transmembrane region" description="Helical" evidence="1">
    <location>
        <begin position="109"/>
        <end position="126"/>
    </location>
</feature>
<accession>A0AAJ2MQ41</accession>
<feature type="transmembrane region" description="Helical" evidence="1">
    <location>
        <begin position="295"/>
        <end position="314"/>
    </location>
</feature>
<dbReference type="AlphaFoldDB" id="A0AAJ2MQ41"/>
<organism evidence="2 3">
    <name type="scientific">Lactococcus petauri</name>
    <dbReference type="NCBI Taxonomy" id="1940789"/>
    <lineage>
        <taxon>Bacteria</taxon>
        <taxon>Bacillati</taxon>
        <taxon>Bacillota</taxon>
        <taxon>Bacilli</taxon>
        <taxon>Lactobacillales</taxon>
        <taxon>Streptococcaceae</taxon>
        <taxon>Lactococcus</taxon>
    </lineage>
</organism>
<feature type="transmembrane region" description="Helical" evidence="1">
    <location>
        <begin position="12"/>
        <end position="29"/>
    </location>
</feature>
<feature type="transmembrane region" description="Helical" evidence="1">
    <location>
        <begin position="320"/>
        <end position="341"/>
    </location>
</feature>
<sequence length="493" mass="58494">MQYLQEIFNNREIAIGFWIIVLFVFLLLLKVGRSSLKNVLFCMLRKNIIIAFVIFIIYYCGAIYILYRVGFWDLNLLKDTIFWFFFAEIPLLFQALEKGKDKYFFIRTIKNNLALIVILEFLLNIWTFSLGIELVIVPVFVVVGIIYALADRSKEYKSLKKACDIINYVFGLIVLGTFIGHVFNDSSELFNLQTLQGFLFPILILFLNLPLIYGFSLYNLYEQIFVRVKNNKFKNKINIIKFARFSLPKVHAVRTDPDVIMKIIKQEDTDLKEDLERIKKRLDFKIGDHYMKRSNFYITSGIVLAGCFISGINFFNDQFIIHMCAFGLILSIFFLVYSIGLRMRKNEELNMVKKYALINFLYLIKKQYKNLEEFPPIDNPDKLFLYYLETVYDLKEEYDKNVMLLENLLTSFEWGVASNLNNSLYPCIAEIGIAEKDFRDYSVAEFSEYYQNKRSESQQTDDWNLFEMNMKKYIEKYSENIENCYLEFKRYID</sequence>
<keyword evidence="1" id="KW-1133">Transmembrane helix</keyword>
<feature type="transmembrane region" description="Helical" evidence="1">
    <location>
        <begin position="162"/>
        <end position="183"/>
    </location>
</feature>
<protein>
    <submittedName>
        <fullName evidence="2">Uncharacterized protein</fullName>
    </submittedName>
</protein>
<gene>
    <name evidence="2" type="ORF">P7D17_06170</name>
</gene>
<evidence type="ECO:0000313" key="2">
    <source>
        <dbReference type="EMBL" id="MDT2583696.1"/>
    </source>
</evidence>
<evidence type="ECO:0000256" key="1">
    <source>
        <dbReference type="SAM" id="Phobius"/>
    </source>
</evidence>
<dbReference type="Proteomes" id="UP001262817">
    <property type="component" value="Unassembled WGS sequence"/>
</dbReference>
<feature type="transmembrane region" description="Helical" evidence="1">
    <location>
        <begin position="132"/>
        <end position="150"/>
    </location>
</feature>
<dbReference type="RefSeq" id="WP_311842926.1">
    <property type="nucleotide sequence ID" value="NZ_JARPXR010000006.1"/>
</dbReference>
<feature type="transmembrane region" description="Helical" evidence="1">
    <location>
        <begin position="49"/>
        <end position="69"/>
    </location>
</feature>
<keyword evidence="1" id="KW-0812">Transmembrane</keyword>
<feature type="transmembrane region" description="Helical" evidence="1">
    <location>
        <begin position="81"/>
        <end position="97"/>
    </location>
</feature>
<comment type="caution">
    <text evidence="2">The sequence shown here is derived from an EMBL/GenBank/DDBJ whole genome shotgun (WGS) entry which is preliminary data.</text>
</comment>